<dbReference type="PANTHER" id="PTHR39175">
    <property type="entry name" value="FAMILY PROTEIN, PUTATIVE (AFU_ORTHOLOGUE AFUA_3G15060)-RELATED"/>
    <property type="match status" value="1"/>
</dbReference>
<proteinExistence type="predicted"/>
<dbReference type="Gene3D" id="3.10.180.10">
    <property type="entry name" value="2,3-Dihydroxybiphenyl 1,2-Dioxygenase, domain 1"/>
    <property type="match status" value="1"/>
</dbReference>
<dbReference type="STRING" id="758825.SAMN02982985_01466"/>
<feature type="domain" description="VOC" evidence="1">
    <location>
        <begin position="6"/>
        <end position="121"/>
    </location>
</feature>
<dbReference type="AlphaFoldDB" id="A0A1I4KF88"/>
<dbReference type="InterPro" id="IPR029068">
    <property type="entry name" value="Glyas_Bleomycin-R_OHBP_Dase"/>
</dbReference>
<gene>
    <name evidence="2" type="ORF">SAMN02982985_01466</name>
</gene>
<keyword evidence="3" id="KW-1185">Reference proteome</keyword>
<dbReference type="InterPro" id="IPR037523">
    <property type="entry name" value="VOC_core"/>
</dbReference>
<reference evidence="2 3" key="1">
    <citation type="submission" date="2016-10" db="EMBL/GenBank/DDBJ databases">
        <authorList>
            <person name="de Groot N.N."/>
        </authorList>
    </citation>
    <scope>NUCLEOTIDE SEQUENCE [LARGE SCALE GENOMIC DNA]</scope>
    <source>
        <strain evidence="2 3">ATCC 43154</strain>
    </source>
</reference>
<name>A0A1I4KF88_9BURK</name>
<dbReference type="PROSITE" id="PS51819">
    <property type="entry name" value="VOC"/>
    <property type="match status" value="1"/>
</dbReference>
<evidence type="ECO:0000259" key="1">
    <source>
        <dbReference type="PROSITE" id="PS51819"/>
    </source>
</evidence>
<dbReference type="SUPFAM" id="SSF54593">
    <property type="entry name" value="Glyoxalase/Bleomycin resistance protein/Dihydroxybiphenyl dioxygenase"/>
    <property type="match status" value="1"/>
</dbReference>
<dbReference type="PANTHER" id="PTHR39175:SF1">
    <property type="entry name" value="FAMILY PROTEIN, PUTATIVE (AFU_ORTHOLOGUE AFUA_3G15060)-RELATED"/>
    <property type="match status" value="1"/>
</dbReference>
<organism evidence="2 3">
    <name type="scientific">Rugamonas rubra</name>
    <dbReference type="NCBI Taxonomy" id="758825"/>
    <lineage>
        <taxon>Bacteria</taxon>
        <taxon>Pseudomonadati</taxon>
        <taxon>Pseudomonadota</taxon>
        <taxon>Betaproteobacteria</taxon>
        <taxon>Burkholderiales</taxon>
        <taxon>Oxalobacteraceae</taxon>
        <taxon>Telluria group</taxon>
        <taxon>Rugamonas</taxon>
    </lineage>
</organism>
<sequence>MAKIIGIDHVQLAMPLGAEGEARTFFGHVMGLAEIPKPPALAVRGGVWFDCGPGQQLHLGGEADFRPARKAHPALLVDDLAGYLAELAARGFAADYDEPLADARRATIADPFGNRIELIERLG</sequence>
<dbReference type="RefSeq" id="WP_093385703.1">
    <property type="nucleotide sequence ID" value="NZ_FOTW01000007.1"/>
</dbReference>
<dbReference type="OrthoDB" id="9813630at2"/>
<protein>
    <recommendedName>
        <fullName evidence="1">VOC domain-containing protein</fullName>
    </recommendedName>
</protein>
<evidence type="ECO:0000313" key="3">
    <source>
        <dbReference type="Proteomes" id="UP000199470"/>
    </source>
</evidence>
<dbReference type="EMBL" id="FOTW01000007">
    <property type="protein sequence ID" value="SFL77309.1"/>
    <property type="molecule type" value="Genomic_DNA"/>
</dbReference>
<evidence type="ECO:0000313" key="2">
    <source>
        <dbReference type="EMBL" id="SFL77309.1"/>
    </source>
</evidence>
<dbReference type="Proteomes" id="UP000199470">
    <property type="component" value="Unassembled WGS sequence"/>
</dbReference>
<accession>A0A1I4KF88</accession>